<dbReference type="PANTHER" id="PTHR43386:SF24">
    <property type="entry name" value="OLIGOPEPTIDE TRANSPORT SYSTEM PERMEASE PROTEIN AMID"/>
    <property type="match status" value="1"/>
</dbReference>
<keyword evidence="8 10" id="KW-0472">Membrane</keyword>
<accession>A0A133YGZ5</accession>
<dbReference type="GO" id="GO:0055085">
    <property type="term" value="P:transmembrane transport"/>
    <property type="evidence" value="ECO:0007669"/>
    <property type="project" value="InterPro"/>
</dbReference>
<keyword evidence="7 10" id="KW-1133">Transmembrane helix</keyword>
<dbReference type="CDD" id="cd06261">
    <property type="entry name" value="TM_PBP2"/>
    <property type="match status" value="1"/>
</dbReference>
<evidence type="ECO:0000256" key="10">
    <source>
        <dbReference type="RuleBase" id="RU363032"/>
    </source>
</evidence>
<evidence type="ECO:0000256" key="8">
    <source>
        <dbReference type="ARBA" id="ARBA00023136"/>
    </source>
</evidence>
<evidence type="ECO:0000256" key="5">
    <source>
        <dbReference type="ARBA" id="ARBA00022856"/>
    </source>
</evidence>
<evidence type="ECO:0000256" key="2">
    <source>
        <dbReference type="ARBA" id="ARBA00022448"/>
    </source>
</evidence>
<reference evidence="13" key="1">
    <citation type="submission" date="2016-01" db="EMBL/GenBank/DDBJ databases">
        <authorList>
            <person name="Mitreva M."/>
            <person name="Pepin K.H."/>
            <person name="Mihindukulasuriya K.A."/>
            <person name="Fulton R."/>
            <person name="Fronick C."/>
            <person name="O'Laughlin M."/>
            <person name="Miner T."/>
            <person name="Herter B."/>
            <person name="Rosa B.A."/>
            <person name="Cordes M."/>
            <person name="Tomlinson C."/>
            <person name="Wollam A."/>
            <person name="Palsikar V.B."/>
            <person name="Mardis E.R."/>
            <person name="Wilson R.K."/>
        </authorList>
    </citation>
    <scope>NUCLEOTIDE SEQUENCE [LARGE SCALE GENOMIC DNA]</scope>
    <source>
        <strain evidence="13">KA00274</strain>
    </source>
</reference>
<sequence length="311" mass="34976">MTEQKNLENKFKFVKVDDSISEKIAAPEYSYWKSVFRKFFSSKLAIFMSLIVIAIILTSIIHPMISHYDHLDQRYINDRSMHFITPNSKYLFGTDDVGRDCFAMLWAGARTSLFIAFSATIITNVIGVIVGMFWGFSKRVDKVMIQVYNVISNVPFTLIVMVIAFVAGAGIPQLIFALSVTSWIGVAYFIRVQVMIIRDREYNLASRTLGSSTTKIVMHNILPYLVSVLVTSLSRDIPSFISYEVFLSFIGVGLTQAEASLGRIVQEHSLYMQSAPYLFLIPVCLTALISVSLYIVGQTLADASDPRNHMV</sequence>
<comment type="similarity">
    <text evidence="9">Belongs to the binding-protein-dependent transport system permease family. OppBC subfamily.</text>
</comment>
<keyword evidence="2 10" id="KW-0813">Transport</keyword>
<dbReference type="PATRIC" id="fig|1497955.3.peg.132"/>
<dbReference type="OrthoDB" id="9783218at2"/>
<feature type="transmembrane region" description="Helical" evidence="10">
    <location>
        <begin position="174"/>
        <end position="196"/>
    </location>
</feature>
<evidence type="ECO:0000256" key="1">
    <source>
        <dbReference type="ARBA" id="ARBA00004651"/>
    </source>
</evidence>
<evidence type="ECO:0000256" key="7">
    <source>
        <dbReference type="ARBA" id="ARBA00022989"/>
    </source>
</evidence>
<dbReference type="Gene3D" id="1.10.3720.10">
    <property type="entry name" value="MetI-like"/>
    <property type="match status" value="1"/>
</dbReference>
<evidence type="ECO:0000256" key="6">
    <source>
        <dbReference type="ARBA" id="ARBA00022927"/>
    </source>
</evidence>
<dbReference type="PROSITE" id="PS50928">
    <property type="entry name" value="ABC_TM1"/>
    <property type="match status" value="1"/>
</dbReference>
<protein>
    <submittedName>
        <fullName evidence="12">ABC transporter, permease protein</fullName>
    </submittedName>
</protein>
<dbReference type="Proteomes" id="UP000070080">
    <property type="component" value="Unassembled WGS sequence"/>
</dbReference>
<name>A0A133YGZ5_9FIRM</name>
<dbReference type="EMBL" id="LSCV01000002">
    <property type="protein sequence ID" value="KXB42461.1"/>
    <property type="molecule type" value="Genomic_DNA"/>
</dbReference>
<dbReference type="InterPro" id="IPR035906">
    <property type="entry name" value="MetI-like_sf"/>
</dbReference>
<keyword evidence="4 10" id="KW-0812">Transmembrane</keyword>
<dbReference type="GO" id="GO:0005886">
    <property type="term" value="C:plasma membrane"/>
    <property type="evidence" value="ECO:0007669"/>
    <property type="project" value="UniProtKB-SubCell"/>
</dbReference>
<keyword evidence="13" id="KW-1185">Reference proteome</keyword>
<evidence type="ECO:0000256" key="4">
    <source>
        <dbReference type="ARBA" id="ARBA00022692"/>
    </source>
</evidence>
<dbReference type="InterPro" id="IPR050366">
    <property type="entry name" value="BP-dependent_transpt_permease"/>
</dbReference>
<keyword evidence="6" id="KW-0653">Protein transport</keyword>
<comment type="subcellular location">
    <subcellularLocation>
        <location evidence="1 10">Cell membrane</location>
        <topology evidence="1 10">Multi-pass membrane protein</topology>
    </subcellularLocation>
</comment>
<dbReference type="NCBIfam" id="NF043080">
    <property type="entry name" value="MMSYN1_0166"/>
    <property type="match status" value="1"/>
</dbReference>
<proteinExistence type="inferred from homology"/>
<keyword evidence="5" id="KW-0571">Peptide transport</keyword>
<evidence type="ECO:0000259" key="11">
    <source>
        <dbReference type="PROSITE" id="PS50928"/>
    </source>
</evidence>
<feature type="domain" description="ABC transmembrane type-1" evidence="11">
    <location>
        <begin position="109"/>
        <end position="297"/>
    </location>
</feature>
<dbReference type="PANTHER" id="PTHR43386">
    <property type="entry name" value="OLIGOPEPTIDE TRANSPORT SYSTEM PERMEASE PROTEIN APPC"/>
    <property type="match status" value="1"/>
</dbReference>
<comment type="caution">
    <text evidence="12">The sequence shown here is derived from an EMBL/GenBank/DDBJ whole genome shotgun (WGS) entry which is preliminary data.</text>
</comment>
<evidence type="ECO:0000313" key="13">
    <source>
        <dbReference type="Proteomes" id="UP000070080"/>
    </source>
</evidence>
<feature type="transmembrane region" description="Helical" evidence="10">
    <location>
        <begin position="113"/>
        <end position="135"/>
    </location>
</feature>
<dbReference type="InterPro" id="IPR000515">
    <property type="entry name" value="MetI-like"/>
</dbReference>
<dbReference type="InterPro" id="IPR054864">
    <property type="entry name" value="OppC_permease"/>
</dbReference>
<dbReference type="AlphaFoldDB" id="A0A133YGZ5"/>
<dbReference type="GO" id="GO:0015833">
    <property type="term" value="P:peptide transport"/>
    <property type="evidence" value="ECO:0007669"/>
    <property type="project" value="UniProtKB-KW"/>
</dbReference>
<feature type="transmembrane region" description="Helical" evidence="10">
    <location>
        <begin position="277"/>
        <end position="297"/>
    </location>
</feature>
<evidence type="ECO:0000256" key="3">
    <source>
        <dbReference type="ARBA" id="ARBA00022475"/>
    </source>
</evidence>
<dbReference type="InterPro" id="IPR025966">
    <property type="entry name" value="OppC_N"/>
</dbReference>
<keyword evidence="3" id="KW-1003">Cell membrane</keyword>
<organism evidence="12 13">
    <name type="scientific">Amygdalobacter nucleatus</name>
    <dbReference type="NCBI Taxonomy" id="3029274"/>
    <lineage>
        <taxon>Bacteria</taxon>
        <taxon>Bacillati</taxon>
        <taxon>Bacillota</taxon>
        <taxon>Clostridia</taxon>
        <taxon>Eubacteriales</taxon>
        <taxon>Oscillospiraceae</taxon>
        <taxon>Amygdalobacter</taxon>
    </lineage>
</organism>
<dbReference type="GO" id="GO:0015031">
    <property type="term" value="P:protein transport"/>
    <property type="evidence" value="ECO:0007669"/>
    <property type="project" value="UniProtKB-KW"/>
</dbReference>
<dbReference type="STRING" id="1497955.HMPREF1872_00133"/>
<gene>
    <name evidence="12" type="ORF">HMPREF1872_00133</name>
</gene>
<dbReference type="SUPFAM" id="SSF161098">
    <property type="entry name" value="MetI-like"/>
    <property type="match status" value="1"/>
</dbReference>
<dbReference type="Pfam" id="PF00528">
    <property type="entry name" value="BPD_transp_1"/>
    <property type="match status" value="1"/>
</dbReference>
<feature type="transmembrane region" description="Helical" evidence="10">
    <location>
        <begin position="44"/>
        <end position="65"/>
    </location>
</feature>
<dbReference type="RefSeq" id="WP_066712435.1">
    <property type="nucleotide sequence ID" value="NZ_CP118869.1"/>
</dbReference>
<feature type="transmembrane region" description="Helical" evidence="10">
    <location>
        <begin position="147"/>
        <end position="168"/>
    </location>
</feature>
<dbReference type="Pfam" id="PF12911">
    <property type="entry name" value="OppC_N"/>
    <property type="match status" value="1"/>
</dbReference>
<evidence type="ECO:0000256" key="9">
    <source>
        <dbReference type="ARBA" id="ARBA00024202"/>
    </source>
</evidence>
<evidence type="ECO:0000313" key="12">
    <source>
        <dbReference type="EMBL" id="KXB42461.1"/>
    </source>
</evidence>